<dbReference type="PANTHER" id="PTHR11482">
    <property type="entry name" value="ARGININE/DIAMINOPIMELATE/ORNITHINE DECARBOXYLASE"/>
    <property type="match status" value="1"/>
</dbReference>
<comment type="similarity">
    <text evidence="2">Belongs to the Orn/Lys/Arg decarboxylase class-II family.</text>
</comment>
<accession>A0A2T4VXE9</accession>
<dbReference type="EMBL" id="PSQJ01000003">
    <property type="protein sequence ID" value="PTL86454.1"/>
    <property type="molecule type" value="Genomic_DNA"/>
</dbReference>
<evidence type="ECO:0000256" key="1">
    <source>
        <dbReference type="ARBA" id="ARBA00001933"/>
    </source>
</evidence>
<sequence length="378" mass="42169">MITPRMFDFIGRGGISTPFLVVDSDVIRQNMTIFHQVMSGIDIYYAVKANPDRAILECLGSMQSCFDCASIREIDMVLSSGISFDRISYGNTVKKEADIAYAYAKGVRLFAVDSFEEVAKISRIAPGSQIFCRILCDNYEADWSLAYKFGCSLEMAIKILLQAHCSGLEAYGISFHVGSQMTKVDAWDKSLIDVKYVFASLMKHNIVLKMVNMGGGFPIKYINEVPALEEYAQAIKSSLNRHLGSFPPFRKMIEPGRSMLSNSGVIKSEVVLISKKSEQDTMRWVFLDIGKFSGLAETTGEIIRYKIRTKRDSDIMAPCILAGPTCDSMDILYKDNPYMLPISLMIGDEVLIENTGSYTTTYSTVGFNGFEPLKSYVI</sequence>
<dbReference type="InterPro" id="IPR029066">
    <property type="entry name" value="PLP-binding_barrel"/>
</dbReference>
<feature type="domain" description="Orn/DAP/Arg decarboxylase 2 N-terminal" evidence="6">
    <location>
        <begin position="27"/>
        <end position="259"/>
    </location>
</feature>
<feature type="modified residue" description="N6-(pyridoxal phosphate)lysine" evidence="5">
    <location>
        <position position="48"/>
    </location>
</feature>
<evidence type="ECO:0000256" key="4">
    <source>
        <dbReference type="ARBA" id="ARBA00023239"/>
    </source>
</evidence>
<comment type="cofactor">
    <cofactor evidence="1 5">
        <name>pyridoxal 5'-phosphate</name>
        <dbReference type="ChEBI" id="CHEBI:597326"/>
    </cofactor>
</comment>
<dbReference type="AlphaFoldDB" id="A0A2T4VXE9"/>
<dbReference type="FunFam" id="3.20.20.10:FF:000008">
    <property type="entry name" value="Ornithine decarboxylase"/>
    <property type="match status" value="1"/>
</dbReference>
<protein>
    <submittedName>
        <fullName evidence="7">Ornithine decarboxylase</fullName>
    </submittedName>
</protein>
<dbReference type="FunFam" id="2.40.37.10:FF:000004">
    <property type="entry name" value="Ornithine decarboxylase"/>
    <property type="match status" value="1"/>
</dbReference>
<dbReference type="InterPro" id="IPR002433">
    <property type="entry name" value="Orn_de-COase"/>
</dbReference>
<keyword evidence="4" id="KW-0456">Lyase</keyword>
<dbReference type="SUPFAM" id="SSF50621">
    <property type="entry name" value="Alanine racemase C-terminal domain-like"/>
    <property type="match status" value="1"/>
</dbReference>
<dbReference type="Proteomes" id="UP000240811">
    <property type="component" value="Unassembled WGS sequence"/>
</dbReference>
<dbReference type="Gene3D" id="3.20.20.10">
    <property type="entry name" value="Alanine racemase"/>
    <property type="match status" value="1"/>
</dbReference>
<evidence type="ECO:0000259" key="6">
    <source>
        <dbReference type="Pfam" id="PF02784"/>
    </source>
</evidence>
<dbReference type="InterPro" id="IPR009006">
    <property type="entry name" value="Ala_racemase/Decarboxylase_C"/>
</dbReference>
<dbReference type="PRINTS" id="PR01179">
    <property type="entry name" value="ODADCRBXLASE"/>
</dbReference>
<proteinExistence type="inferred from homology"/>
<evidence type="ECO:0000256" key="5">
    <source>
        <dbReference type="PIRSR" id="PIRSR600183-50"/>
    </source>
</evidence>
<gene>
    <name evidence="7" type="ORF">C4617_03370</name>
</gene>
<reference evidence="8" key="1">
    <citation type="submission" date="2018-02" db="EMBL/GenBank/DDBJ databases">
        <title>Genome sequence of Candidatus Liberibacter europaeus.</title>
        <authorList>
            <person name="Frampton R.A."/>
            <person name="Thompson S.M."/>
            <person name="David C."/>
            <person name="Addison S.M."/>
            <person name="Smith G.R."/>
        </authorList>
    </citation>
    <scope>NUCLEOTIDE SEQUENCE [LARGE SCALE GENOMIC DNA]</scope>
</reference>
<organism evidence="7 8">
    <name type="scientific">Candidatus Liberibacter europaeus</name>
    <dbReference type="NCBI Taxonomy" id="744859"/>
    <lineage>
        <taxon>Bacteria</taxon>
        <taxon>Pseudomonadati</taxon>
        <taxon>Pseudomonadota</taxon>
        <taxon>Alphaproteobacteria</taxon>
        <taxon>Hyphomicrobiales</taxon>
        <taxon>Rhizobiaceae</taxon>
        <taxon>Liberibacter</taxon>
    </lineage>
</organism>
<dbReference type="Gene3D" id="2.40.37.10">
    <property type="entry name" value="Lyase, Ornithine Decarboxylase, Chain A, domain 1"/>
    <property type="match status" value="1"/>
</dbReference>
<dbReference type="GO" id="GO:0005737">
    <property type="term" value="C:cytoplasm"/>
    <property type="evidence" value="ECO:0007669"/>
    <property type="project" value="TreeGrafter"/>
</dbReference>
<evidence type="ECO:0000313" key="8">
    <source>
        <dbReference type="Proteomes" id="UP000240811"/>
    </source>
</evidence>
<keyword evidence="3 5" id="KW-0663">Pyridoxal phosphate</keyword>
<dbReference type="GO" id="GO:0004586">
    <property type="term" value="F:ornithine decarboxylase activity"/>
    <property type="evidence" value="ECO:0007669"/>
    <property type="project" value="TreeGrafter"/>
</dbReference>
<comment type="caution">
    <text evidence="7">The sequence shown here is derived from an EMBL/GenBank/DDBJ whole genome shotgun (WGS) entry which is preliminary data.</text>
</comment>
<evidence type="ECO:0000313" key="7">
    <source>
        <dbReference type="EMBL" id="PTL86454.1"/>
    </source>
</evidence>
<dbReference type="InterPro" id="IPR022644">
    <property type="entry name" value="De-COase2_N"/>
</dbReference>
<evidence type="ECO:0000256" key="2">
    <source>
        <dbReference type="ARBA" id="ARBA00008872"/>
    </source>
</evidence>
<dbReference type="InterPro" id="IPR000183">
    <property type="entry name" value="Orn/DAP/Arg_de-COase"/>
</dbReference>
<evidence type="ECO:0000256" key="3">
    <source>
        <dbReference type="ARBA" id="ARBA00022898"/>
    </source>
</evidence>
<dbReference type="PANTHER" id="PTHR11482:SF6">
    <property type="entry name" value="ORNITHINE DECARBOXYLASE 1-RELATED"/>
    <property type="match status" value="1"/>
</dbReference>
<dbReference type="CDD" id="cd00622">
    <property type="entry name" value="PLPDE_III_ODC"/>
    <property type="match status" value="1"/>
</dbReference>
<feature type="active site" description="Proton donor" evidence="5">
    <location>
        <position position="326"/>
    </location>
</feature>
<dbReference type="SUPFAM" id="SSF51419">
    <property type="entry name" value="PLP-binding barrel"/>
    <property type="match status" value="1"/>
</dbReference>
<dbReference type="Pfam" id="PF02784">
    <property type="entry name" value="Orn_Arg_deC_N"/>
    <property type="match status" value="1"/>
</dbReference>
<dbReference type="GO" id="GO:0033387">
    <property type="term" value="P:putrescine biosynthetic process from arginine, via ornithine"/>
    <property type="evidence" value="ECO:0007669"/>
    <property type="project" value="TreeGrafter"/>
</dbReference>
<name>A0A2T4VXE9_9HYPH</name>
<dbReference type="PRINTS" id="PR01182">
    <property type="entry name" value="ORNDCRBXLASE"/>
</dbReference>